<dbReference type="GO" id="GO:0016020">
    <property type="term" value="C:membrane"/>
    <property type="evidence" value="ECO:0007669"/>
    <property type="project" value="InterPro"/>
</dbReference>
<dbReference type="GO" id="GO:0020037">
    <property type="term" value="F:heme binding"/>
    <property type="evidence" value="ECO:0007669"/>
    <property type="project" value="InterPro"/>
</dbReference>
<dbReference type="PROSITE" id="PS50855">
    <property type="entry name" value="COX1"/>
    <property type="match status" value="1"/>
</dbReference>
<evidence type="ECO:0000256" key="4">
    <source>
        <dbReference type="ARBA" id="ARBA00022722"/>
    </source>
</evidence>
<dbReference type="GO" id="GO:0006123">
    <property type="term" value="P:mitochondrial electron transport, cytochrome c to oxygen"/>
    <property type="evidence" value="ECO:0007669"/>
    <property type="project" value="TreeGrafter"/>
</dbReference>
<keyword evidence="7" id="KW-0404">Intron homing</keyword>
<dbReference type="AlphaFoldDB" id="M5BUM1"/>
<dbReference type="InterPro" id="IPR023616">
    <property type="entry name" value="Cyt_c_oxase-like_su1_dom"/>
</dbReference>
<evidence type="ECO:0000256" key="5">
    <source>
        <dbReference type="ARBA" id="ARBA00022759"/>
    </source>
</evidence>
<dbReference type="InterPro" id="IPR036927">
    <property type="entry name" value="Cyt_c_oxase-like_su1_sf"/>
</dbReference>
<evidence type="ECO:0000256" key="2">
    <source>
        <dbReference type="ARBA" id="ARBA00009332"/>
    </source>
</evidence>
<sequence>MYSIGLDVDTRAYFTAATMIIAVPTGIKIFSWLATCYGGSIRYTTPMVFALGFIALFTIGGLTGIVLANASLDVALHDTCINVASNFVIASQTLKSPRTLSDKQLAPFTVGLIDGVGSLQVNHWRKQILQFRLVVKLADKPLNYEMLSFIAKAYGGSVRRGTEKNTSYVQWVVNDKNTFHQTIIPLLDEYLPLTSRMRLQYNFFKKYLLNPDVEQYFIERGLKYKDRESIVPLFTESTLPSYFQEWLAGFIESEGSFSSRVRGNYSFSIAQNHDYYLIEAIRNYYGLHHLTIFKKTGKVSGYPLYEFSVGSAAGTGRVIDHCTNLLQGYKYYQLAIFVMDSKVFKDRSIDFFE</sequence>
<keyword evidence="8" id="KW-0812">Transmembrane</keyword>
<evidence type="ECO:0000256" key="8">
    <source>
        <dbReference type="SAM" id="Phobius"/>
    </source>
</evidence>
<dbReference type="PANTHER" id="PTHR10422:SF18">
    <property type="entry name" value="CYTOCHROME C OXIDASE SUBUNIT 1"/>
    <property type="match status" value="1"/>
</dbReference>
<feature type="transmembrane region" description="Helical" evidence="8">
    <location>
        <begin position="12"/>
        <end position="35"/>
    </location>
</feature>
<dbReference type="SUPFAM" id="SSF55608">
    <property type="entry name" value="Homing endonucleases"/>
    <property type="match status" value="2"/>
</dbReference>
<accession>M5BUM1</accession>
<dbReference type="Pfam" id="PF00961">
    <property type="entry name" value="LAGLIDADG_1"/>
    <property type="match status" value="2"/>
</dbReference>
<keyword evidence="4" id="KW-0540">Nuclease</keyword>
<keyword evidence="8" id="KW-0472">Membrane</keyword>
<keyword evidence="5 10" id="KW-0255">Endonuclease</keyword>
<keyword evidence="8" id="KW-1133">Transmembrane helix</keyword>
<comment type="function">
    <text evidence="1">Mitochondrial DNA endonuclease involved in intron homing.</text>
</comment>
<comment type="similarity">
    <text evidence="3">In the N-terminal section; belongs to the heme-copper respiratory oxidase family.</text>
</comment>
<protein>
    <submittedName>
        <fullName evidence="10">LAGLIDADG homing endonuclease</fullName>
    </submittedName>
</protein>
<geneLocation type="mitochondrion" evidence="10"/>
<dbReference type="Pfam" id="PF00115">
    <property type="entry name" value="COX1"/>
    <property type="match status" value="1"/>
</dbReference>
<dbReference type="GO" id="GO:0004519">
    <property type="term" value="F:endonuclease activity"/>
    <property type="evidence" value="ECO:0007669"/>
    <property type="project" value="UniProtKB-KW"/>
</dbReference>
<evidence type="ECO:0000313" key="10">
    <source>
        <dbReference type="EMBL" id="CCO27442.1"/>
    </source>
</evidence>
<name>M5BUM1_THACB</name>
<gene>
    <name evidence="10" type="ORF">BN14_13008</name>
</gene>
<evidence type="ECO:0000259" key="9">
    <source>
        <dbReference type="PROSITE" id="PS50855"/>
    </source>
</evidence>
<dbReference type="Gene3D" id="3.10.28.10">
    <property type="entry name" value="Homing endonucleases"/>
    <property type="match status" value="2"/>
</dbReference>
<keyword evidence="6" id="KW-0378">Hydrolase</keyword>
<dbReference type="InterPro" id="IPR000883">
    <property type="entry name" value="Cyt_C_Oxase_1"/>
</dbReference>
<dbReference type="EMBL" id="HF546977">
    <property type="protein sequence ID" value="CCO27442.1"/>
    <property type="molecule type" value="Genomic_DNA"/>
</dbReference>
<dbReference type="PRINTS" id="PR01165">
    <property type="entry name" value="CYCOXIDASEI"/>
</dbReference>
<dbReference type="GO" id="GO:0004129">
    <property type="term" value="F:cytochrome-c oxidase activity"/>
    <property type="evidence" value="ECO:0007669"/>
    <property type="project" value="InterPro"/>
</dbReference>
<feature type="domain" description="Cytochrome oxidase subunit I profile" evidence="9">
    <location>
        <begin position="1"/>
        <end position="84"/>
    </location>
</feature>
<evidence type="ECO:0000256" key="6">
    <source>
        <dbReference type="ARBA" id="ARBA00022801"/>
    </source>
</evidence>
<dbReference type="Proteomes" id="UP000012065">
    <property type="component" value="Mitochondrion MT"/>
</dbReference>
<reference evidence="10 11" key="1">
    <citation type="journal article" date="2013" name="J. Biotechnol.">
        <title>Establishment and interpretation of the genome sequence of the phytopathogenic fungus Rhizoctonia solani AG1-IB isolate 7/3/14.</title>
        <authorList>
            <person name="Wibberg D.W."/>
            <person name="Jelonek L.J."/>
            <person name="Rupp O.R."/>
            <person name="Hennig M.H."/>
            <person name="Eikmeyer F.E."/>
            <person name="Goesmann A.G."/>
            <person name="Hartmann A.H."/>
            <person name="Borriss R.B."/>
            <person name="Grosch R.G."/>
            <person name="Puehler A.P."/>
            <person name="Schlueter A.S."/>
        </authorList>
    </citation>
    <scope>NUCLEOTIDE SEQUENCE [LARGE SCALE GENOMIC DNA]</scope>
    <source>
        <strain evidence="11">AG1-IB / isolate 7/3/14</strain>
    </source>
</reference>
<evidence type="ECO:0000256" key="7">
    <source>
        <dbReference type="ARBA" id="ARBA00022886"/>
    </source>
</evidence>
<dbReference type="InterPro" id="IPR004860">
    <property type="entry name" value="LAGLIDADG_dom"/>
</dbReference>
<evidence type="ECO:0000256" key="1">
    <source>
        <dbReference type="ARBA" id="ARBA00002670"/>
    </source>
</evidence>
<evidence type="ECO:0000256" key="3">
    <source>
        <dbReference type="ARBA" id="ARBA00010468"/>
    </source>
</evidence>
<dbReference type="InterPro" id="IPR027434">
    <property type="entry name" value="Homing_endonucl"/>
</dbReference>
<dbReference type="GO" id="GO:0015990">
    <property type="term" value="P:electron transport coupled proton transport"/>
    <property type="evidence" value="ECO:0007669"/>
    <property type="project" value="TreeGrafter"/>
</dbReference>
<dbReference type="GO" id="GO:0005739">
    <property type="term" value="C:mitochondrion"/>
    <property type="evidence" value="ECO:0007669"/>
    <property type="project" value="UniProtKB-ARBA"/>
</dbReference>
<dbReference type="GO" id="GO:0006314">
    <property type="term" value="P:intron homing"/>
    <property type="evidence" value="ECO:0007669"/>
    <property type="project" value="UniProtKB-KW"/>
</dbReference>
<dbReference type="GO" id="GO:0016787">
    <property type="term" value="F:hydrolase activity"/>
    <property type="evidence" value="ECO:0007669"/>
    <property type="project" value="UniProtKB-KW"/>
</dbReference>
<proteinExistence type="inferred from homology"/>
<feature type="transmembrane region" description="Helical" evidence="8">
    <location>
        <begin position="47"/>
        <end position="68"/>
    </location>
</feature>
<comment type="similarity">
    <text evidence="2">In the C-terminal section; belongs to the LAGLIDADG endonuclease family.</text>
</comment>
<dbReference type="SUPFAM" id="SSF81442">
    <property type="entry name" value="Cytochrome c oxidase subunit I-like"/>
    <property type="match status" value="1"/>
</dbReference>
<organism evidence="10 11">
    <name type="scientific">Thanatephorus cucumeris (strain AG1-IB / isolate 7/3/14)</name>
    <name type="common">Lettuce bottom rot fungus</name>
    <name type="synonym">Rhizoctonia solani</name>
    <dbReference type="NCBI Taxonomy" id="1108050"/>
    <lineage>
        <taxon>Eukaryota</taxon>
        <taxon>Fungi</taxon>
        <taxon>Dikarya</taxon>
        <taxon>Basidiomycota</taxon>
        <taxon>Agaricomycotina</taxon>
        <taxon>Agaricomycetes</taxon>
        <taxon>Cantharellales</taxon>
        <taxon>Ceratobasidiaceae</taxon>
        <taxon>Rhizoctonia</taxon>
        <taxon>Rhizoctonia solani AG-1</taxon>
    </lineage>
</organism>
<dbReference type="Gene3D" id="1.20.210.10">
    <property type="entry name" value="Cytochrome c oxidase-like, subunit I domain"/>
    <property type="match status" value="1"/>
</dbReference>
<evidence type="ECO:0000313" key="11">
    <source>
        <dbReference type="Proteomes" id="UP000012065"/>
    </source>
</evidence>
<keyword evidence="10" id="KW-0496">Mitochondrion</keyword>
<dbReference type="PANTHER" id="PTHR10422">
    <property type="entry name" value="CYTOCHROME C OXIDASE SUBUNIT 1"/>
    <property type="match status" value="1"/>
</dbReference>